<dbReference type="Pfam" id="PF00248">
    <property type="entry name" value="Aldo_ket_red"/>
    <property type="match status" value="1"/>
</dbReference>
<evidence type="ECO:0000313" key="9">
    <source>
        <dbReference type="Proteomes" id="UP000014760"/>
    </source>
</evidence>
<dbReference type="Gene3D" id="3.20.20.100">
    <property type="entry name" value="NADP-dependent oxidoreductase domain"/>
    <property type="match status" value="1"/>
</dbReference>
<name>R7V1Q2_CAPTE</name>
<comment type="similarity">
    <text evidence="1">Belongs to the aldo/keto reductase family.</text>
</comment>
<evidence type="ECO:0000256" key="4">
    <source>
        <dbReference type="PIRSR" id="PIRSR000097-2"/>
    </source>
</evidence>
<evidence type="ECO:0000256" key="1">
    <source>
        <dbReference type="ARBA" id="ARBA00007905"/>
    </source>
</evidence>
<feature type="domain" description="NADP-dependent oxidoreductase" evidence="6">
    <location>
        <begin position="40"/>
        <end position="271"/>
    </location>
</feature>
<dbReference type="EMBL" id="KB295685">
    <property type="protein sequence ID" value="ELU12773.1"/>
    <property type="molecule type" value="Genomic_DNA"/>
</dbReference>
<evidence type="ECO:0000313" key="7">
    <source>
        <dbReference type="EMBL" id="ELU12773.1"/>
    </source>
</evidence>
<feature type="active site" description="Proton donor" evidence="3">
    <location>
        <position position="63"/>
    </location>
</feature>
<evidence type="ECO:0000256" key="2">
    <source>
        <dbReference type="ARBA" id="ARBA00023002"/>
    </source>
</evidence>
<dbReference type="EMBL" id="AMQN01005320">
    <property type="status" value="NOT_ANNOTATED_CDS"/>
    <property type="molecule type" value="Genomic_DNA"/>
</dbReference>
<feature type="binding site" evidence="4">
    <location>
        <position position="121"/>
    </location>
    <ligand>
        <name>substrate</name>
    </ligand>
</feature>
<feature type="site" description="Lowers pKa of active site Tyr" evidence="5">
    <location>
        <position position="88"/>
    </location>
</feature>
<dbReference type="SUPFAM" id="SSF51430">
    <property type="entry name" value="NAD(P)-linked oxidoreductase"/>
    <property type="match status" value="1"/>
</dbReference>
<dbReference type="InterPro" id="IPR023210">
    <property type="entry name" value="NADP_OxRdtase_dom"/>
</dbReference>
<dbReference type="FunFam" id="3.20.20.100:FF:000015">
    <property type="entry name" value="Oxidoreductase, aldo/keto reductase family"/>
    <property type="match status" value="1"/>
</dbReference>
<dbReference type="PANTHER" id="PTHR43827:SF13">
    <property type="entry name" value="ALDO_KETO REDUCTASE FAMILY PROTEIN"/>
    <property type="match status" value="1"/>
</dbReference>
<keyword evidence="9" id="KW-1185">Reference proteome</keyword>
<dbReference type="GO" id="GO:0016491">
    <property type="term" value="F:oxidoreductase activity"/>
    <property type="evidence" value="ECO:0007669"/>
    <property type="project" value="UniProtKB-KW"/>
</dbReference>
<accession>R7V1Q2</accession>
<dbReference type="PROSITE" id="PS00798">
    <property type="entry name" value="ALDOKETO_REDUCTASE_1"/>
    <property type="match status" value="1"/>
</dbReference>
<dbReference type="Proteomes" id="UP000014760">
    <property type="component" value="Unassembled WGS sequence"/>
</dbReference>
<evidence type="ECO:0000256" key="5">
    <source>
        <dbReference type="PIRSR" id="PIRSR000097-3"/>
    </source>
</evidence>
<dbReference type="InterPro" id="IPR036812">
    <property type="entry name" value="NAD(P)_OxRdtase_dom_sf"/>
</dbReference>
<dbReference type="PIRSF" id="PIRSF000097">
    <property type="entry name" value="AKR"/>
    <property type="match status" value="1"/>
</dbReference>
<proteinExistence type="inferred from homology"/>
<dbReference type="STRING" id="283909.R7V1Q2"/>
<evidence type="ECO:0000313" key="8">
    <source>
        <dbReference type="EnsemblMetazoa" id="CapteP170465"/>
    </source>
</evidence>
<dbReference type="AlphaFoldDB" id="R7V1Q2"/>
<dbReference type="PRINTS" id="PR00069">
    <property type="entry name" value="ALDKETRDTASE"/>
</dbReference>
<reference evidence="8" key="3">
    <citation type="submission" date="2015-06" db="UniProtKB">
        <authorList>
            <consortium name="EnsemblMetazoa"/>
        </authorList>
    </citation>
    <scope>IDENTIFICATION</scope>
</reference>
<sequence length="287" mass="31905">MSSCPIATGLASRVTLNDDTELPLFGYGTSKISYDSDLTELTKEVTLHALQLGYRLIDTAQRYGTEEGVGLAIKQSAIPRSQIFVVSKVWLSNMGYDRCVKSVYKSLHTLGLQYVDLFLVHCPCPNGQSVETYKALLDCKEKGIIRSVGVSNFDVVHLRGLRDAGCPPPSVNQIELNAFFRQRELVEYCRQENIAVMGYSPLSKGTGMNDPTLKAIAKKHKKSVAQAMIRWSVQNGFITIPKSAKFERISDNCDVFDFSLDHQDLAAIDELPESACAWTPYLQPWLG</sequence>
<dbReference type="InterPro" id="IPR020471">
    <property type="entry name" value="AKR"/>
</dbReference>
<dbReference type="EnsemblMetazoa" id="CapteT170465">
    <property type="protein sequence ID" value="CapteP170465"/>
    <property type="gene ID" value="CapteG170465"/>
</dbReference>
<dbReference type="InterPro" id="IPR018170">
    <property type="entry name" value="Aldo/ket_reductase_CS"/>
</dbReference>
<gene>
    <name evidence="7" type="ORF">CAPTEDRAFT_170465</name>
</gene>
<dbReference type="OMA" id="YYHDVVI"/>
<protein>
    <recommendedName>
        <fullName evidence="6">NADP-dependent oxidoreductase domain-containing protein</fullName>
    </recommendedName>
</protein>
<reference evidence="9" key="1">
    <citation type="submission" date="2012-12" db="EMBL/GenBank/DDBJ databases">
        <authorList>
            <person name="Hellsten U."/>
            <person name="Grimwood J."/>
            <person name="Chapman J.A."/>
            <person name="Shapiro H."/>
            <person name="Aerts A."/>
            <person name="Otillar R.P."/>
            <person name="Terry A.Y."/>
            <person name="Boore J.L."/>
            <person name="Simakov O."/>
            <person name="Marletaz F."/>
            <person name="Cho S.-J."/>
            <person name="Edsinger-Gonzales E."/>
            <person name="Havlak P."/>
            <person name="Kuo D.-H."/>
            <person name="Larsson T."/>
            <person name="Lv J."/>
            <person name="Arendt D."/>
            <person name="Savage R."/>
            <person name="Osoegawa K."/>
            <person name="de Jong P."/>
            <person name="Lindberg D.R."/>
            <person name="Seaver E.C."/>
            <person name="Weisblat D.A."/>
            <person name="Putnam N.H."/>
            <person name="Grigoriev I.V."/>
            <person name="Rokhsar D.S."/>
        </authorList>
    </citation>
    <scope>NUCLEOTIDE SEQUENCE</scope>
    <source>
        <strain evidence="9">I ESC-2004</strain>
    </source>
</reference>
<keyword evidence="2" id="KW-0560">Oxidoreductase</keyword>
<dbReference type="OrthoDB" id="416253at2759"/>
<dbReference type="HOGENOM" id="CLU_023205_0_1_1"/>
<dbReference type="PROSITE" id="PS00062">
    <property type="entry name" value="ALDOKETO_REDUCTASE_2"/>
    <property type="match status" value="1"/>
</dbReference>
<evidence type="ECO:0000259" key="6">
    <source>
        <dbReference type="Pfam" id="PF00248"/>
    </source>
</evidence>
<dbReference type="CDD" id="cd19071">
    <property type="entry name" value="AKR_AKR1-5-like"/>
    <property type="match status" value="1"/>
</dbReference>
<evidence type="ECO:0000256" key="3">
    <source>
        <dbReference type="PIRSR" id="PIRSR000097-1"/>
    </source>
</evidence>
<dbReference type="PANTHER" id="PTHR43827">
    <property type="entry name" value="2,5-DIKETO-D-GLUCONIC ACID REDUCTASE"/>
    <property type="match status" value="1"/>
</dbReference>
<organism evidence="7">
    <name type="scientific">Capitella teleta</name>
    <name type="common">Polychaete worm</name>
    <dbReference type="NCBI Taxonomy" id="283909"/>
    <lineage>
        <taxon>Eukaryota</taxon>
        <taxon>Metazoa</taxon>
        <taxon>Spiralia</taxon>
        <taxon>Lophotrochozoa</taxon>
        <taxon>Annelida</taxon>
        <taxon>Polychaeta</taxon>
        <taxon>Sedentaria</taxon>
        <taxon>Scolecida</taxon>
        <taxon>Capitellidae</taxon>
        <taxon>Capitella</taxon>
    </lineage>
</organism>
<reference evidence="7 9" key="2">
    <citation type="journal article" date="2013" name="Nature">
        <title>Insights into bilaterian evolution from three spiralian genomes.</title>
        <authorList>
            <person name="Simakov O."/>
            <person name="Marletaz F."/>
            <person name="Cho S.J."/>
            <person name="Edsinger-Gonzales E."/>
            <person name="Havlak P."/>
            <person name="Hellsten U."/>
            <person name="Kuo D.H."/>
            <person name="Larsson T."/>
            <person name="Lv J."/>
            <person name="Arendt D."/>
            <person name="Savage R."/>
            <person name="Osoegawa K."/>
            <person name="de Jong P."/>
            <person name="Grimwood J."/>
            <person name="Chapman J.A."/>
            <person name="Shapiro H."/>
            <person name="Aerts A."/>
            <person name="Otillar R.P."/>
            <person name="Terry A.Y."/>
            <person name="Boore J.L."/>
            <person name="Grigoriev I.V."/>
            <person name="Lindberg D.R."/>
            <person name="Seaver E.C."/>
            <person name="Weisblat D.A."/>
            <person name="Putnam N.H."/>
            <person name="Rokhsar D.S."/>
        </authorList>
    </citation>
    <scope>NUCLEOTIDE SEQUENCE</scope>
    <source>
        <strain evidence="7 9">I ESC-2004</strain>
    </source>
</reference>